<dbReference type="Proteomes" id="UP000189580">
    <property type="component" value="Chromosome a"/>
</dbReference>
<dbReference type="InterPro" id="IPR019519">
    <property type="entry name" value="Elp5"/>
</dbReference>
<comment type="subcellular location">
    <subcellularLocation>
        <location evidence="2">Cytoplasm</location>
    </subcellularLocation>
    <subcellularLocation>
        <location evidence="1">Nucleus</location>
    </subcellularLocation>
</comment>
<protein>
    <recommendedName>
        <fullName evidence="5">Elongator complex protein 5</fullName>
    </recommendedName>
</protein>
<reference evidence="9 10" key="1">
    <citation type="submission" date="2016-02" db="EMBL/GenBank/DDBJ databases">
        <title>Complete genome sequence and transcriptome regulation of the pentose utilising yeast Sugiyamaella lignohabitans.</title>
        <authorList>
            <person name="Bellasio M."/>
            <person name="Peymann A."/>
            <person name="Valli M."/>
            <person name="Sipitzky M."/>
            <person name="Graf A."/>
            <person name="Sauer M."/>
            <person name="Marx H."/>
            <person name="Mattanovich D."/>
        </authorList>
    </citation>
    <scope>NUCLEOTIDE SEQUENCE [LARGE SCALE GENOMIC DNA]</scope>
    <source>
        <strain evidence="9 10">CBS 10342</strain>
    </source>
</reference>
<name>A0A167DVN2_9ASCO</name>
<evidence type="ECO:0000256" key="8">
    <source>
        <dbReference type="ARBA" id="ARBA00023242"/>
    </source>
</evidence>
<evidence type="ECO:0000256" key="1">
    <source>
        <dbReference type="ARBA" id="ARBA00004123"/>
    </source>
</evidence>
<evidence type="ECO:0000256" key="7">
    <source>
        <dbReference type="ARBA" id="ARBA00022694"/>
    </source>
</evidence>
<evidence type="ECO:0000256" key="3">
    <source>
        <dbReference type="ARBA" id="ARBA00005043"/>
    </source>
</evidence>
<dbReference type="KEGG" id="slb:AWJ20_1631"/>
<dbReference type="InterPro" id="IPR027417">
    <property type="entry name" value="P-loop_NTPase"/>
</dbReference>
<evidence type="ECO:0000256" key="2">
    <source>
        <dbReference type="ARBA" id="ARBA00004496"/>
    </source>
</evidence>
<dbReference type="GO" id="GO:0005829">
    <property type="term" value="C:cytosol"/>
    <property type="evidence" value="ECO:0007669"/>
    <property type="project" value="TreeGrafter"/>
</dbReference>
<keyword evidence="8" id="KW-0539">Nucleus</keyword>
<evidence type="ECO:0000256" key="6">
    <source>
        <dbReference type="ARBA" id="ARBA00022490"/>
    </source>
</evidence>
<dbReference type="GO" id="GO:0033588">
    <property type="term" value="C:elongator holoenzyme complex"/>
    <property type="evidence" value="ECO:0007669"/>
    <property type="project" value="InterPro"/>
</dbReference>
<dbReference type="GO" id="GO:0000049">
    <property type="term" value="F:tRNA binding"/>
    <property type="evidence" value="ECO:0007669"/>
    <property type="project" value="TreeGrafter"/>
</dbReference>
<dbReference type="Pfam" id="PF10483">
    <property type="entry name" value="Elong_Iki1"/>
    <property type="match status" value="1"/>
</dbReference>
<comment type="similarity">
    <text evidence="4">Belongs to the ELP5 family.</text>
</comment>
<dbReference type="GeneID" id="30033455"/>
<accession>A0A167DVN2</accession>
<dbReference type="Gene3D" id="3.40.50.300">
    <property type="entry name" value="P-loop containing nucleotide triphosphate hydrolases"/>
    <property type="match status" value="1"/>
</dbReference>
<dbReference type="UniPathway" id="UPA00988"/>
<dbReference type="AlphaFoldDB" id="A0A167DVN2"/>
<gene>
    <name evidence="9" type="primary">IKI1</name>
    <name evidence="9" type="ORF">AWJ20_1631</name>
</gene>
<dbReference type="GO" id="GO:0002098">
    <property type="term" value="P:tRNA wobble uridine modification"/>
    <property type="evidence" value="ECO:0007669"/>
    <property type="project" value="InterPro"/>
</dbReference>
<proteinExistence type="inferred from homology"/>
<dbReference type="GO" id="GO:0005634">
    <property type="term" value="C:nucleus"/>
    <property type="evidence" value="ECO:0007669"/>
    <property type="project" value="UniProtKB-SubCell"/>
</dbReference>
<organism evidence="9 10">
    <name type="scientific">Sugiyamaella lignohabitans</name>
    <dbReference type="NCBI Taxonomy" id="796027"/>
    <lineage>
        <taxon>Eukaryota</taxon>
        <taxon>Fungi</taxon>
        <taxon>Dikarya</taxon>
        <taxon>Ascomycota</taxon>
        <taxon>Saccharomycotina</taxon>
        <taxon>Dipodascomycetes</taxon>
        <taxon>Dipodascales</taxon>
        <taxon>Trichomonascaceae</taxon>
        <taxon>Sugiyamaella</taxon>
    </lineage>
</organism>
<keyword evidence="10" id="KW-1185">Reference proteome</keyword>
<dbReference type="PANTHER" id="PTHR15641">
    <property type="entry name" value="ELONGATOR COMPLEX PROTEIN 5"/>
    <property type="match status" value="1"/>
</dbReference>
<dbReference type="PANTHER" id="PTHR15641:SF1">
    <property type="entry name" value="ELONGATOR COMPLEX PROTEIN 5"/>
    <property type="match status" value="1"/>
</dbReference>
<evidence type="ECO:0000256" key="5">
    <source>
        <dbReference type="ARBA" id="ARBA00020264"/>
    </source>
</evidence>
<dbReference type="EMBL" id="CP014501">
    <property type="protein sequence ID" value="ANB13345.1"/>
    <property type="molecule type" value="Genomic_DNA"/>
</dbReference>
<keyword evidence="7" id="KW-0819">tRNA processing</keyword>
<evidence type="ECO:0000313" key="10">
    <source>
        <dbReference type="Proteomes" id="UP000189580"/>
    </source>
</evidence>
<comment type="pathway">
    <text evidence="3">tRNA modification; 5-methoxycarbonylmethyl-2-thiouridine-tRNA biosynthesis.</text>
</comment>
<sequence length="155" mass="17304">MSYFATSTIDVTPVAAASQDYHAQQYLRKSLSNLLVPNNICNKTVYRVDLVHRRRSGRGISASYSLSATDHSIQYIAPKKAGDEGDAEEDTKLLQGLTTFNLTTSDRQKEARDKVELPFLQAQEVGEGGARGGAVIYEFEKDDDYDEEDPYEDPF</sequence>
<dbReference type="RefSeq" id="XP_018735822.1">
    <property type="nucleotide sequence ID" value="XM_018878528.1"/>
</dbReference>
<evidence type="ECO:0000256" key="4">
    <source>
        <dbReference type="ARBA" id="ARBA00009567"/>
    </source>
</evidence>
<keyword evidence="6" id="KW-0963">Cytoplasm</keyword>
<dbReference type="OrthoDB" id="166907at2759"/>
<evidence type="ECO:0000313" key="9">
    <source>
        <dbReference type="EMBL" id="ANB13345.1"/>
    </source>
</evidence>